<dbReference type="PANTHER" id="PTHR43766">
    <property type="entry name" value="TRYPTOPHAN--TRNA LIGASE, MITOCHONDRIAL"/>
    <property type="match status" value="1"/>
</dbReference>
<dbReference type="EMBL" id="EU016629">
    <property type="protein sequence ID" value="ABZ08464.1"/>
    <property type="molecule type" value="Genomic_DNA"/>
</dbReference>
<keyword evidence="4" id="KW-0436">Ligase</keyword>
<evidence type="ECO:0000256" key="5">
    <source>
        <dbReference type="ARBA" id="ARBA00022741"/>
    </source>
</evidence>
<dbReference type="InterPro" id="IPR002305">
    <property type="entry name" value="aa-tRNA-synth_Ic"/>
</dbReference>
<evidence type="ECO:0000256" key="6">
    <source>
        <dbReference type="ARBA" id="ARBA00022840"/>
    </source>
</evidence>
<dbReference type="GO" id="GO:0004830">
    <property type="term" value="F:tryptophan-tRNA ligase activity"/>
    <property type="evidence" value="ECO:0007669"/>
    <property type="project" value="UniProtKB-EC"/>
</dbReference>
<sequence length="355" mass="39387">MQEKPVILTCAQPTGGLTLGNYLGAVRNWSRMQDDHECYFGIVDMHSITVPCLPAELRSNTLNCLAQYIACGLDPEKSRMFVQSHVIGHTELAWVLACLTPLGELQRMTQFKEKVAELGFKASEGGEGDSHKFTHSGSRPQASINSGLLSYPVLMAADILLYNADLVPVGEDQRQHLELCRDLAQRFNQTYSETFKIPEAYMGKTGARVMSLAEPTRKMSKSDENQNATIFIQDEPDRIRKKIASAVTDSGNEVEARPDKPGVANLLSIHSAITGEEIPTLEKQFSGQGYGTFKEAVAEAVVETLRPVREKYLTLVDDEEYLLSVLQDGGAAAQKRAYRIISKVYRKVGFVERPR</sequence>
<organism evidence="11">
    <name type="scientific">uncultured marine microorganism HF4000_APKG3D20</name>
    <dbReference type="NCBI Taxonomy" id="455549"/>
    <lineage>
        <taxon>unclassified sequences</taxon>
        <taxon>environmental samples</taxon>
    </lineage>
</organism>
<dbReference type="PROSITE" id="PS00178">
    <property type="entry name" value="AA_TRNA_LIGASE_I"/>
    <property type="match status" value="1"/>
</dbReference>
<dbReference type="InterPro" id="IPR001412">
    <property type="entry name" value="aa-tRNA-synth_I_CS"/>
</dbReference>
<keyword evidence="5" id="KW-0547">Nucleotide-binding</keyword>
<name>B3T7A6_9ZZZZ</name>
<proteinExistence type="inferred from homology"/>
<dbReference type="CDD" id="cd00806">
    <property type="entry name" value="TrpRS_core"/>
    <property type="match status" value="1"/>
</dbReference>
<dbReference type="PANTHER" id="PTHR43766:SF1">
    <property type="entry name" value="TRYPTOPHAN--TRNA LIGASE, MITOCHONDRIAL"/>
    <property type="match status" value="1"/>
</dbReference>
<evidence type="ECO:0000256" key="8">
    <source>
        <dbReference type="ARBA" id="ARBA00023146"/>
    </source>
</evidence>
<dbReference type="InterPro" id="IPR002306">
    <property type="entry name" value="Trp-tRNA-ligase"/>
</dbReference>
<dbReference type="InterPro" id="IPR050203">
    <property type="entry name" value="Trp-tRNA_synthetase"/>
</dbReference>
<dbReference type="InterPro" id="IPR024109">
    <property type="entry name" value="Trp-tRNA-ligase_bac-type"/>
</dbReference>
<dbReference type="Gene3D" id="1.10.240.10">
    <property type="entry name" value="Tyrosyl-Transfer RNA Synthetase"/>
    <property type="match status" value="1"/>
</dbReference>
<evidence type="ECO:0000256" key="10">
    <source>
        <dbReference type="ARBA" id="ARBA00049929"/>
    </source>
</evidence>
<dbReference type="Gene3D" id="3.40.50.620">
    <property type="entry name" value="HUPs"/>
    <property type="match status" value="1"/>
</dbReference>
<dbReference type="InterPro" id="IPR014729">
    <property type="entry name" value="Rossmann-like_a/b/a_fold"/>
</dbReference>
<dbReference type="PRINTS" id="PR01039">
    <property type="entry name" value="TRNASYNTHTRP"/>
</dbReference>
<keyword evidence="6" id="KW-0067">ATP-binding</keyword>
<accession>B3T7A6</accession>
<gene>
    <name evidence="11" type="ORF">ALOHA_HF4000APKG3D20ctg1g13</name>
</gene>
<reference evidence="11" key="1">
    <citation type="journal article" date="2008" name="ISME J.">
        <title>Genomic patterns of recombination, clonal divergence and environment in marine microbial populations.</title>
        <authorList>
            <person name="Konstantinidis K.T."/>
            <person name="Delong E.F."/>
        </authorList>
    </citation>
    <scope>NUCLEOTIDE SEQUENCE</scope>
</reference>
<evidence type="ECO:0000313" key="11">
    <source>
        <dbReference type="EMBL" id="ABZ08464.1"/>
    </source>
</evidence>
<protein>
    <recommendedName>
        <fullName evidence="3">tryptophan--tRNA ligase</fullName>
        <ecNumber evidence="3">6.1.1.2</ecNumber>
    </recommendedName>
    <alternativeName>
        <fullName evidence="9">Tryptophanyl-tRNA synthetase</fullName>
    </alternativeName>
</protein>
<evidence type="ECO:0000256" key="3">
    <source>
        <dbReference type="ARBA" id="ARBA00013161"/>
    </source>
</evidence>
<dbReference type="GO" id="GO:0005524">
    <property type="term" value="F:ATP binding"/>
    <property type="evidence" value="ECO:0007669"/>
    <property type="project" value="UniProtKB-KW"/>
</dbReference>
<dbReference type="FunFam" id="1.10.240.10:FF:000002">
    <property type="entry name" value="Tryptophan--tRNA ligase"/>
    <property type="match status" value="1"/>
</dbReference>
<dbReference type="Pfam" id="PF00579">
    <property type="entry name" value="tRNA-synt_1b"/>
    <property type="match status" value="1"/>
</dbReference>
<dbReference type="NCBIfam" id="TIGR00233">
    <property type="entry name" value="trpS"/>
    <property type="match status" value="1"/>
</dbReference>
<dbReference type="EC" id="6.1.1.2" evidence="3"/>
<dbReference type="AlphaFoldDB" id="B3T7A6"/>
<comment type="similarity">
    <text evidence="2">Belongs to the class-I aminoacyl-tRNA synthetase family.</text>
</comment>
<dbReference type="HAMAP" id="MF_00140_B">
    <property type="entry name" value="Trp_tRNA_synth_B"/>
    <property type="match status" value="1"/>
</dbReference>
<evidence type="ECO:0000256" key="4">
    <source>
        <dbReference type="ARBA" id="ARBA00022598"/>
    </source>
</evidence>
<evidence type="ECO:0000256" key="2">
    <source>
        <dbReference type="ARBA" id="ARBA00005594"/>
    </source>
</evidence>
<evidence type="ECO:0000256" key="7">
    <source>
        <dbReference type="ARBA" id="ARBA00022917"/>
    </source>
</evidence>
<evidence type="ECO:0000256" key="9">
    <source>
        <dbReference type="ARBA" id="ARBA00030268"/>
    </source>
</evidence>
<evidence type="ECO:0000256" key="1">
    <source>
        <dbReference type="ARBA" id="ARBA00004173"/>
    </source>
</evidence>
<comment type="subcellular location">
    <subcellularLocation>
        <location evidence="1">Mitochondrion</location>
    </subcellularLocation>
</comment>
<dbReference type="SUPFAM" id="SSF52374">
    <property type="entry name" value="Nucleotidylyl transferase"/>
    <property type="match status" value="1"/>
</dbReference>
<keyword evidence="7" id="KW-0648">Protein biosynthesis</keyword>
<comment type="catalytic activity">
    <reaction evidence="10">
        <text>tRNA(Trp) + L-tryptophan + ATP = L-tryptophyl-tRNA(Trp) + AMP + diphosphate + H(+)</text>
        <dbReference type="Rhea" id="RHEA:24080"/>
        <dbReference type="Rhea" id="RHEA-COMP:9671"/>
        <dbReference type="Rhea" id="RHEA-COMP:9705"/>
        <dbReference type="ChEBI" id="CHEBI:15378"/>
        <dbReference type="ChEBI" id="CHEBI:30616"/>
        <dbReference type="ChEBI" id="CHEBI:33019"/>
        <dbReference type="ChEBI" id="CHEBI:57912"/>
        <dbReference type="ChEBI" id="CHEBI:78442"/>
        <dbReference type="ChEBI" id="CHEBI:78535"/>
        <dbReference type="ChEBI" id="CHEBI:456215"/>
        <dbReference type="EC" id="6.1.1.2"/>
    </reaction>
</comment>
<keyword evidence="8 11" id="KW-0030">Aminoacyl-tRNA synthetase</keyword>